<dbReference type="Gene3D" id="3.40.1660.10">
    <property type="entry name" value="EreA-like (biosynthetic domain)"/>
    <property type="match status" value="1"/>
</dbReference>
<dbReference type="Proteomes" id="UP001617511">
    <property type="component" value="Unassembled WGS sequence"/>
</dbReference>
<dbReference type="Gene3D" id="1.20.1440.30">
    <property type="entry name" value="Biosynthetic Protein domain"/>
    <property type="match status" value="1"/>
</dbReference>
<proteinExistence type="predicted"/>
<reference evidence="2 3" key="1">
    <citation type="submission" date="2024-10" db="EMBL/GenBank/DDBJ databases">
        <title>The Natural Products Discovery Center: Release of the First 8490 Sequenced Strains for Exploring Actinobacteria Biosynthetic Diversity.</title>
        <authorList>
            <person name="Kalkreuter E."/>
            <person name="Kautsar S.A."/>
            <person name="Yang D."/>
            <person name="Bader C.D."/>
            <person name="Teijaro C.N."/>
            <person name="Fluegel L."/>
            <person name="Davis C.M."/>
            <person name="Simpson J.R."/>
            <person name="Lauterbach L."/>
            <person name="Steele A.D."/>
            <person name="Gui C."/>
            <person name="Meng S."/>
            <person name="Li G."/>
            <person name="Viehrig K."/>
            <person name="Ye F."/>
            <person name="Su P."/>
            <person name="Kiefer A.F."/>
            <person name="Nichols A."/>
            <person name="Cepeda A.J."/>
            <person name="Yan W."/>
            <person name="Fan B."/>
            <person name="Jiang Y."/>
            <person name="Adhikari A."/>
            <person name="Zheng C.-J."/>
            <person name="Schuster L."/>
            <person name="Cowan T.M."/>
            <person name="Smanski M.J."/>
            <person name="Chevrette M.G."/>
            <person name="De Carvalho L.P.S."/>
            <person name="Shen B."/>
        </authorList>
    </citation>
    <scope>NUCLEOTIDE SEQUENCE [LARGE SCALE GENOMIC DNA]</scope>
    <source>
        <strain evidence="2 3">NPDC089932</strain>
    </source>
</reference>
<dbReference type="SUPFAM" id="SSF159501">
    <property type="entry name" value="EreA/ChaN-like"/>
    <property type="match status" value="1"/>
</dbReference>
<evidence type="ECO:0000313" key="3">
    <source>
        <dbReference type="Proteomes" id="UP001617511"/>
    </source>
</evidence>
<evidence type="ECO:0000256" key="1">
    <source>
        <dbReference type="SAM" id="SignalP"/>
    </source>
</evidence>
<dbReference type="CDD" id="cd14728">
    <property type="entry name" value="Ere-like"/>
    <property type="match status" value="1"/>
</dbReference>
<gene>
    <name evidence="2" type="ORF">ACIP2Z_08925</name>
</gene>
<feature type="chain" id="PRO_5047307008" evidence="1">
    <location>
        <begin position="27"/>
        <end position="444"/>
    </location>
</feature>
<dbReference type="GO" id="GO:0016787">
    <property type="term" value="F:hydrolase activity"/>
    <property type="evidence" value="ECO:0007669"/>
    <property type="project" value="UniProtKB-KW"/>
</dbReference>
<protein>
    <submittedName>
        <fullName evidence="2">Erythromycin esterase family protein</fullName>
        <ecNumber evidence="2">3.1.1.-</ecNumber>
    </submittedName>
</protein>
<dbReference type="Gene3D" id="3.30.1870.10">
    <property type="entry name" value="EreA-like, domain 2"/>
    <property type="match status" value="1"/>
</dbReference>
<dbReference type="InterPro" id="IPR007815">
    <property type="entry name" value="Emycin_Estase"/>
</dbReference>
<dbReference type="PANTHER" id="PTHR31299">
    <property type="entry name" value="ESTERASE, PUTATIVE (AFU_ORTHOLOGUE AFUA_1G05850)-RELATED"/>
    <property type="match status" value="1"/>
</dbReference>
<organism evidence="2 3">
    <name type="scientific">Streptomyces iakyrus</name>
    <dbReference type="NCBI Taxonomy" id="68219"/>
    <lineage>
        <taxon>Bacteria</taxon>
        <taxon>Bacillati</taxon>
        <taxon>Actinomycetota</taxon>
        <taxon>Actinomycetes</taxon>
        <taxon>Kitasatosporales</taxon>
        <taxon>Streptomycetaceae</taxon>
        <taxon>Streptomyces</taxon>
    </lineage>
</organism>
<accession>A0ABW8FAK3</accession>
<dbReference type="RefSeq" id="WP_402071297.1">
    <property type="nucleotide sequence ID" value="NZ_JBIVGG010000003.1"/>
</dbReference>
<dbReference type="Pfam" id="PF05139">
    <property type="entry name" value="Erythro_esteras"/>
    <property type="match status" value="1"/>
</dbReference>
<keyword evidence="3" id="KW-1185">Reference proteome</keyword>
<sequence length="444" mass="49809">MPPLRPVGLLVVLALSLLTAAPAAVAAQDPVGSALQRAARPLRTAEPGGDVGDLRPVGGAIGDAVVVGTGEATHGSHEFLTMKERVFRYLVERRGFRTFALETAWSTGVRLDDYVVHGEGDPRRIMREDLQYTYALNATAENLRLVEWMREYNRRHPRDPVRFMGDDWGYTGPELYDRVTDYVAGVRPDLLARLDALYRGLRPAVPSGEYQKAYLARPLSERQEMASRTGRALGLLESLEPRGEAGRREFAEVLRHATVIDQTATGYGFDFEDPRQVAEAMRYRDDVMADNVVWWHRHTGHRILLAGHNNHIGYEPEDPQVLPRTQGAFLRDRLGSGYVSIGLTFGRGSFKATDPEEVHMLTHTVGPARPGSNEHTLDRVRYDRFVMDLRTAPGPARRWLAGARPTRSVGTAYPEERNWFDIALGRCFDVLIHQDRVRAVDLLP</sequence>
<dbReference type="EMBL" id="JBIVGG010000003">
    <property type="protein sequence ID" value="MFJ4079063.1"/>
    <property type="molecule type" value="Genomic_DNA"/>
</dbReference>
<keyword evidence="1" id="KW-0732">Signal</keyword>
<evidence type="ECO:0000313" key="2">
    <source>
        <dbReference type="EMBL" id="MFJ4079063.1"/>
    </source>
</evidence>
<dbReference type="PANTHER" id="PTHR31299:SF0">
    <property type="entry name" value="ESTERASE, PUTATIVE (AFU_ORTHOLOGUE AFUA_1G05850)-RELATED"/>
    <property type="match status" value="1"/>
</dbReference>
<keyword evidence="2" id="KW-0378">Hydrolase</keyword>
<dbReference type="PIRSF" id="PIRSF036794">
    <property type="entry name" value="UCP_erythr_ester"/>
    <property type="match status" value="1"/>
</dbReference>
<comment type="caution">
    <text evidence="2">The sequence shown here is derived from an EMBL/GenBank/DDBJ whole genome shotgun (WGS) entry which is preliminary data.</text>
</comment>
<feature type="signal peptide" evidence="1">
    <location>
        <begin position="1"/>
        <end position="26"/>
    </location>
</feature>
<dbReference type="EC" id="3.1.1.-" evidence="2"/>
<name>A0ABW8FAK3_9ACTN</name>
<dbReference type="InterPro" id="IPR014622">
    <property type="entry name" value="UCP036794_erythomycin"/>
</dbReference>
<dbReference type="InterPro" id="IPR052036">
    <property type="entry name" value="Hydrolase/PRTase-associated"/>
</dbReference>